<evidence type="ECO:0000313" key="2">
    <source>
        <dbReference type="Proteomes" id="UP001050691"/>
    </source>
</evidence>
<dbReference type="Proteomes" id="UP001050691">
    <property type="component" value="Unassembled WGS sequence"/>
</dbReference>
<gene>
    <name evidence="1" type="ORF">Clacol_001728</name>
</gene>
<evidence type="ECO:0000313" key="1">
    <source>
        <dbReference type="EMBL" id="GJJ07526.1"/>
    </source>
</evidence>
<keyword evidence="2" id="KW-1185">Reference proteome</keyword>
<reference evidence="1" key="1">
    <citation type="submission" date="2021-10" db="EMBL/GenBank/DDBJ databases">
        <title>De novo Genome Assembly of Clathrus columnatus (Basidiomycota, Fungi) Using Illumina and Nanopore Sequence Data.</title>
        <authorList>
            <person name="Ogiso-Tanaka E."/>
            <person name="Itagaki H."/>
            <person name="Hosoya T."/>
            <person name="Hosaka K."/>
        </authorList>
    </citation>
    <scope>NUCLEOTIDE SEQUENCE</scope>
    <source>
        <strain evidence="1">MO-923</strain>
    </source>
</reference>
<proteinExistence type="predicted"/>
<protein>
    <submittedName>
        <fullName evidence="1">Uncharacterized protein</fullName>
    </submittedName>
</protein>
<dbReference type="EMBL" id="BPWL01000002">
    <property type="protein sequence ID" value="GJJ07526.1"/>
    <property type="molecule type" value="Genomic_DNA"/>
</dbReference>
<accession>A0AAV5A3D1</accession>
<sequence length="254" mass="28105">MIIPPCEDEPPEPDEQTRSLVSPDESAFLWHSRALFILQCEVKTQASSKLESRSGHSSSLISIHIIHNDRYIPQRLSIVWKKALNSLEYFPLSRELSAVAKIRTQEAPVPRISPYDSVDAIDDHVSKNLSSDIVPKVSALGETFCIPTIIITPPPETSDGAVNISCNAVPMPQDSGSGAYLTVPDFDSKVTNNWHGCERRRVTTVGRSDVLVNHEGSSRKVGAYPKFDITTSRNYAFLDDEDEEPIDLGPTWCG</sequence>
<dbReference type="AlphaFoldDB" id="A0AAV5A3D1"/>
<name>A0AAV5A3D1_9AGAM</name>
<organism evidence="1 2">
    <name type="scientific">Clathrus columnatus</name>
    <dbReference type="NCBI Taxonomy" id="1419009"/>
    <lineage>
        <taxon>Eukaryota</taxon>
        <taxon>Fungi</taxon>
        <taxon>Dikarya</taxon>
        <taxon>Basidiomycota</taxon>
        <taxon>Agaricomycotina</taxon>
        <taxon>Agaricomycetes</taxon>
        <taxon>Phallomycetidae</taxon>
        <taxon>Phallales</taxon>
        <taxon>Clathraceae</taxon>
        <taxon>Clathrus</taxon>
    </lineage>
</organism>
<comment type="caution">
    <text evidence="1">The sequence shown here is derived from an EMBL/GenBank/DDBJ whole genome shotgun (WGS) entry which is preliminary data.</text>
</comment>